<keyword evidence="1" id="KW-1133">Transmembrane helix</keyword>
<reference evidence="5 6" key="1">
    <citation type="journal article" date="2020" name="Cell Host Microbe">
        <title>Functional and Genomic Variation between Human-Derived Isolates of Lachnospiraceae Reveals Inter- and Intra-Species Diversity.</title>
        <authorList>
            <person name="Sorbara M.T."/>
            <person name="Littmann E.R."/>
            <person name="Fontana E."/>
            <person name="Moody T.U."/>
            <person name="Kohout C.E."/>
            <person name="Gjonbalaj M."/>
            <person name="Eaton V."/>
            <person name="Seok R."/>
            <person name="Leiner I.M."/>
            <person name="Pamer E.G."/>
        </authorList>
    </citation>
    <scope>NUCLEOTIDE SEQUENCE [LARGE SCALE GENOMIC DNA]</scope>
    <source>
        <strain evidence="4 5">MSK.17.11</strain>
        <strain evidence="3 6">MSK.17.38</strain>
    </source>
</reference>
<reference evidence="4" key="2">
    <citation type="submission" date="2020-02" db="EMBL/GenBank/DDBJ databases">
        <authorList>
            <person name="Littmann E."/>
            <person name="Sorbara M."/>
        </authorList>
    </citation>
    <scope>NUCLEOTIDE SEQUENCE</scope>
    <source>
        <strain evidence="4">MSK.17.11</strain>
        <strain evidence="3">MSK.17.38</strain>
    </source>
</reference>
<evidence type="ECO:0000313" key="5">
    <source>
        <dbReference type="Proteomes" id="UP000528555"/>
    </source>
</evidence>
<protein>
    <submittedName>
        <fullName evidence="4">VanZ family protein</fullName>
    </submittedName>
</protein>
<name>A0A850HLZ7_9FIRM</name>
<dbReference type="EMBL" id="JAAITX010000007">
    <property type="protein sequence ID" value="NVH59001.1"/>
    <property type="molecule type" value="Genomic_DNA"/>
</dbReference>
<proteinExistence type="predicted"/>
<dbReference type="RefSeq" id="WP_101695077.1">
    <property type="nucleotide sequence ID" value="NZ_JAAITX010000007.1"/>
</dbReference>
<feature type="transmembrane region" description="Helical" evidence="1">
    <location>
        <begin position="97"/>
        <end position="116"/>
    </location>
</feature>
<dbReference type="Pfam" id="PF04892">
    <property type="entry name" value="VanZ"/>
    <property type="match status" value="1"/>
</dbReference>
<dbReference type="OrthoDB" id="291892at2"/>
<evidence type="ECO:0000256" key="1">
    <source>
        <dbReference type="SAM" id="Phobius"/>
    </source>
</evidence>
<accession>A0A850HLZ7</accession>
<dbReference type="AlphaFoldDB" id="A0A850HLZ7"/>
<dbReference type="PIRSF" id="PIRSF019083">
    <property type="entry name" value="UCP019083_VanZ"/>
    <property type="match status" value="1"/>
</dbReference>
<keyword evidence="1" id="KW-0472">Membrane</keyword>
<evidence type="ECO:0000313" key="4">
    <source>
        <dbReference type="EMBL" id="NVH59001.1"/>
    </source>
</evidence>
<dbReference type="InterPro" id="IPR006976">
    <property type="entry name" value="VanZ-like"/>
</dbReference>
<organism evidence="4 5">
    <name type="scientific">Dorea phocaeensis</name>
    <dbReference type="NCBI Taxonomy" id="2040291"/>
    <lineage>
        <taxon>Bacteria</taxon>
        <taxon>Bacillati</taxon>
        <taxon>Bacillota</taxon>
        <taxon>Clostridia</taxon>
        <taxon>Lachnospirales</taxon>
        <taxon>Lachnospiraceae</taxon>
        <taxon>Dorea</taxon>
    </lineage>
</organism>
<dbReference type="InterPro" id="IPR016747">
    <property type="entry name" value="Phosphotransbutyrylase"/>
</dbReference>
<keyword evidence="1" id="KW-0812">Transmembrane</keyword>
<feature type="domain" description="VanZ-like" evidence="2">
    <location>
        <begin position="9"/>
        <end position="145"/>
    </location>
</feature>
<feature type="transmembrane region" description="Helical" evidence="1">
    <location>
        <begin position="128"/>
        <end position="146"/>
    </location>
</feature>
<dbReference type="NCBIfam" id="NF037970">
    <property type="entry name" value="vanZ_1"/>
    <property type="match status" value="1"/>
</dbReference>
<evidence type="ECO:0000313" key="3">
    <source>
        <dbReference type="EMBL" id="NSK15228.1"/>
    </source>
</evidence>
<keyword evidence="5" id="KW-1185">Reference proteome</keyword>
<evidence type="ECO:0000259" key="2">
    <source>
        <dbReference type="Pfam" id="PF04892"/>
    </source>
</evidence>
<dbReference type="Proteomes" id="UP000528555">
    <property type="component" value="Unassembled WGS sequence"/>
</dbReference>
<dbReference type="EMBL" id="JAAIUO010000007">
    <property type="protein sequence ID" value="NSK15228.1"/>
    <property type="molecule type" value="Genomic_DNA"/>
</dbReference>
<evidence type="ECO:0000313" key="6">
    <source>
        <dbReference type="Proteomes" id="UP000701680"/>
    </source>
</evidence>
<gene>
    <name evidence="4" type="ORF">G5A66_10210</name>
    <name evidence="3" type="ORF">G5A75_10235</name>
</gene>
<comment type="caution">
    <text evidence="4">The sequence shown here is derived from an EMBL/GenBank/DDBJ whole genome shotgun (WGS) entry which is preliminary data.</text>
</comment>
<dbReference type="Proteomes" id="UP000701680">
    <property type="component" value="Unassembled WGS sequence"/>
</dbReference>
<sequence>MKRIIYTGLTLAWMCIIFWFSAAPAKESSEMSMSAGTLILQKLVPGYEEWEKDRQQEFTEKIEYPIRKCAHASEYAILGILLMLTWNSYIPDAKRGSLIMFAVGAFYAASDEFHQLFVPGRSGRLTDVLIDSAGLLAGIFLIYILLKCQDSRKSGKTS</sequence>